<evidence type="ECO:0000256" key="7">
    <source>
        <dbReference type="SAM" id="MobiDB-lite"/>
    </source>
</evidence>
<dbReference type="AlphaFoldDB" id="A0A4V5N795"/>
<dbReference type="InterPro" id="IPR032800">
    <property type="entry name" value="TRP_N"/>
</dbReference>
<dbReference type="OrthoDB" id="5312224at2759"/>
<dbReference type="SMART" id="SM01320">
    <property type="entry name" value="TRP_N"/>
    <property type="match status" value="1"/>
</dbReference>
<keyword evidence="3 8" id="KW-0812">Transmembrane</keyword>
<evidence type="ECO:0000256" key="2">
    <source>
        <dbReference type="ARBA" id="ARBA00010642"/>
    </source>
</evidence>
<evidence type="ECO:0000256" key="4">
    <source>
        <dbReference type="ARBA" id="ARBA00022729"/>
    </source>
</evidence>
<protein>
    <recommendedName>
        <fullName evidence="10">ML-like domain-containing protein</fullName>
    </recommendedName>
</protein>
<sequence>MTAFLRGGATQALLPLLFGLVLLPATLVDAALINFENCLDSGLLNSDPLQLQFVPLYFDAKFNSSADGYPLNITIYGNVSGQQVQGDYPPPDDPQWDNPNITFGKIADVGSADKYSTLLANFDVLTYTAYNARARQFCPTLLNASCPLAPAFEANESDPYSLPAFSIAHDFGGSYAFSTLAGTVRVLSGDSGGPNLACVSANITPDLGPSISAMLTWLPAAILILKGIATLAAAIWSPWGSTDIFRWTSNYGRDEDQLRLVTPGFGDCLQYIQFITLTGALSLQYPGFYQPAVSQTSWSLLLFNESFVSHGNGTPNPVDGIYKYNGTYGMTAMSQLIGMEDTEDIWACMAIWLLVIAGIVGLACQLGFAGRWLYHKITDTQEEDLQSKNVPFTLGNMVRLMFNYFILPIVAISLFQLVIAPRSPVSVVVCAVILVVIMVVGGGWIFRVIFTTKPRTILFDDMPTVLLYGPLYNTYSDSAAPFALVPVFITFMRGVALGAIQPSGIAQIIVLAICEVILILTLNGFRPFQNQTSMNAYHTFFAIARLITILLSIAFVPTLGVATATKGWIAYAVLLIHACVLVFGFFLNAAQTLFEVIARSFGVAGDAQTGAIRGSILNLRMLKKRRDRPTGDRASMTSDAAILQDTDARSNYHGGRSRSMSASSQQLLNQIGSGGAPSVHRMSGFEQFSNGGDFVSSPSVDTDNAQAAFTYMPGAAGLGMKPVLNVQTEAERADGYYRPPRVRRTTNPLEPVTPGAKTRQSTASVEFPYKDSPEGAPTSHPRDPSYDSAFYGRDSPAPAYFRDSDHNNGDPGNPRTDYAVREVDQYYRGAALSDQPTRKLKTGPADPEGPAANAQSWFTKLKFGMKGKQQKEPSKGFEVVRSSRLPKEFQQAQKQDEGLELQNDPTMSQDRYRDSPPGQHGDGQTAAGAKRSTSSSSASDKHGGLAHDFNFGIDDARDVADRATRQSAEQQHGWTTDGPYYTQDTEYERSPSLKPSVETESDYERRLSSVGSMQPRPSEAPSLGPIDAGGRLDLPSRFNSRRSEYLHHLDNNPTSGNHDWLRAVDGLSWNHDRPTHATQRQHTGPPLPRRSSRRTPSQDVSDIAPDLLDQQQQQGDVFEGFDSGEASPEDERPSSYSSVSRHRAGDSISRNSFGASAAMHGTSAEIFGRTPPGRSHLEDDFGREG</sequence>
<keyword evidence="4 9" id="KW-0732">Signal</keyword>
<comment type="subcellular location">
    <subcellularLocation>
        <location evidence="1">Membrane</location>
        <topology evidence="1">Multi-pass membrane protein</topology>
    </subcellularLocation>
</comment>
<feature type="transmembrane region" description="Helical" evidence="8">
    <location>
        <begin position="427"/>
        <end position="450"/>
    </location>
</feature>
<feature type="compositionally biased region" description="Low complexity" evidence="7">
    <location>
        <begin position="926"/>
        <end position="938"/>
    </location>
</feature>
<feature type="region of interest" description="Disordered" evidence="7">
    <location>
        <begin position="865"/>
        <end position="1036"/>
    </location>
</feature>
<name>A0A4V5N795_9PEZI</name>
<feature type="region of interest" description="Disordered" evidence="7">
    <location>
        <begin position="1071"/>
        <end position="1185"/>
    </location>
</feature>
<feature type="region of interest" description="Disordered" evidence="7">
    <location>
        <begin position="731"/>
        <end position="817"/>
    </location>
</feature>
<dbReference type="GO" id="GO:0055085">
    <property type="term" value="P:transmembrane transport"/>
    <property type="evidence" value="ECO:0007669"/>
    <property type="project" value="TreeGrafter"/>
</dbReference>
<feature type="transmembrane region" description="Helical" evidence="8">
    <location>
        <begin position="470"/>
        <end position="492"/>
    </location>
</feature>
<reference evidence="11 12" key="1">
    <citation type="submission" date="2017-03" db="EMBL/GenBank/DDBJ databases">
        <title>Genomes of endolithic fungi from Antarctica.</title>
        <authorList>
            <person name="Coleine C."/>
            <person name="Masonjones S."/>
            <person name="Stajich J.E."/>
        </authorList>
    </citation>
    <scope>NUCLEOTIDE SEQUENCE [LARGE SCALE GENOMIC DNA]</scope>
    <source>
        <strain evidence="11 12">CCFEE 6315</strain>
    </source>
</reference>
<evidence type="ECO:0000256" key="6">
    <source>
        <dbReference type="ARBA" id="ARBA00023136"/>
    </source>
</evidence>
<dbReference type="InterPro" id="IPR010308">
    <property type="entry name" value="TRP_C"/>
</dbReference>
<dbReference type="InterPro" id="IPR040241">
    <property type="entry name" value="TRP_Flc/Pkd2-like"/>
</dbReference>
<gene>
    <name evidence="11" type="ORF">B0A50_01686</name>
</gene>
<dbReference type="PANTHER" id="PTHR31145">
    <property type="entry name" value="INTEGRAL MEMBRANE PROTEIN (AFU_ORTHOLOGUE AFUA_7G01610)"/>
    <property type="match status" value="1"/>
</dbReference>
<comment type="similarity">
    <text evidence="2">Belongs to the transient receptor potential (TRP) ion channel family.</text>
</comment>
<evidence type="ECO:0000256" key="1">
    <source>
        <dbReference type="ARBA" id="ARBA00004141"/>
    </source>
</evidence>
<comment type="caution">
    <text evidence="11">The sequence shown here is derived from an EMBL/GenBank/DDBJ whole genome shotgun (WGS) entry which is preliminary data.</text>
</comment>
<feature type="compositionally biased region" description="Basic and acidic residues" evidence="7">
    <location>
        <begin position="1175"/>
        <end position="1185"/>
    </location>
</feature>
<dbReference type="PANTHER" id="PTHR31145:SF6">
    <property type="entry name" value="INTEGRAL MEMBRANE PROTEIN (AFU_ORTHOLOGUE AFUA_7G01610)"/>
    <property type="match status" value="1"/>
</dbReference>
<evidence type="ECO:0000256" key="5">
    <source>
        <dbReference type="ARBA" id="ARBA00022989"/>
    </source>
</evidence>
<feature type="chain" id="PRO_5020315665" description="ML-like domain-containing protein" evidence="9">
    <location>
        <begin position="31"/>
        <end position="1185"/>
    </location>
</feature>
<feature type="transmembrane region" description="Helical" evidence="8">
    <location>
        <begin position="537"/>
        <end position="556"/>
    </location>
</feature>
<feature type="region of interest" description="Disordered" evidence="7">
    <location>
        <begin position="830"/>
        <end position="852"/>
    </location>
</feature>
<evidence type="ECO:0000256" key="3">
    <source>
        <dbReference type="ARBA" id="ARBA00022692"/>
    </source>
</evidence>
<feature type="signal peptide" evidence="9">
    <location>
        <begin position="1"/>
        <end position="30"/>
    </location>
</feature>
<evidence type="ECO:0000256" key="9">
    <source>
        <dbReference type="SAM" id="SignalP"/>
    </source>
</evidence>
<evidence type="ECO:0000259" key="10">
    <source>
        <dbReference type="SMART" id="SM01320"/>
    </source>
</evidence>
<dbReference type="GO" id="GO:0016020">
    <property type="term" value="C:membrane"/>
    <property type="evidence" value="ECO:0007669"/>
    <property type="project" value="UniProtKB-SubCell"/>
</dbReference>
<feature type="transmembrane region" description="Helical" evidence="8">
    <location>
        <begin position="214"/>
        <end position="236"/>
    </location>
</feature>
<dbReference type="Pfam" id="PF14558">
    <property type="entry name" value="TRP_N"/>
    <property type="match status" value="1"/>
</dbReference>
<organism evidence="11 12">
    <name type="scientific">Salinomyces thailandicus</name>
    <dbReference type="NCBI Taxonomy" id="706561"/>
    <lineage>
        <taxon>Eukaryota</taxon>
        <taxon>Fungi</taxon>
        <taxon>Dikarya</taxon>
        <taxon>Ascomycota</taxon>
        <taxon>Pezizomycotina</taxon>
        <taxon>Dothideomycetes</taxon>
        <taxon>Dothideomycetidae</taxon>
        <taxon>Mycosphaerellales</taxon>
        <taxon>Teratosphaeriaceae</taxon>
        <taxon>Salinomyces</taxon>
    </lineage>
</organism>
<dbReference type="Pfam" id="PF06011">
    <property type="entry name" value="TRP"/>
    <property type="match status" value="1"/>
</dbReference>
<feature type="compositionally biased region" description="Basic and acidic residues" evidence="7">
    <location>
        <begin position="954"/>
        <end position="964"/>
    </location>
</feature>
<feature type="transmembrane region" description="Helical" evidence="8">
    <location>
        <begin position="504"/>
        <end position="525"/>
    </location>
</feature>
<dbReference type="EMBL" id="NAJL01000007">
    <property type="protein sequence ID" value="TKA31609.1"/>
    <property type="molecule type" value="Genomic_DNA"/>
</dbReference>
<dbReference type="Proteomes" id="UP000308549">
    <property type="component" value="Unassembled WGS sequence"/>
</dbReference>
<evidence type="ECO:0000313" key="11">
    <source>
        <dbReference type="EMBL" id="TKA31609.1"/>
    </source>
</evidence>
<proteinExistence type="inferred from homology"/>
<evidence type="ECO:0000313" key="12">
    <source>
        <dbReference type="Proteomes" id="UP000308549"/>
    </source>
</evidence>
<keyword evidence="12" id="KW-1185">Reference proteome</keyword>
<feature type="transmembrane region" description="Helical" evidence="8">
    <location>
        <begin position="345"/>
        <end position="368"/>
    </location>
</feature>
<keyword evidence="5 8" id="KW-1133">Transmembrane helix</keyword>
<keyword evidence="6 8" id="KW-0472">Membrane</keyword>
<feature type="transmembrane region" description="Helical" evidence="8">
    <location>
        <begin position="401"/>
        <end position="420"/>
    </location>
</feature>
<accession>A0A4V5N795</accession>
<evidence type="ECO:0000256" key="8">
    <source>
        <dbReference type="SAM" id="Phobius"/>
    </source>
</evidence>
<feature type="domain" description="ML-like" evidence="10">
    <location>
        <begin position="28"/>
        <end position="210"/>
    </location>
</feature>
<feature type="transmembrane region" description="Helical" evidence="8">
    <location>
        <begin position="568"/>
        <end position="587"/>
    </location>
</feature>